<dbReference type="RefSeq" id="WP_276830708.1">
    <property type="nucleotide sequence ID" value="NZ_DYTQ01000064.1"/>
</dbReference>
<evidence type="ECO:0000256" key="2">
    <source>
        <dbReference type="PIRNR" id="PIRNR001892"/>
    </source>
</evidence>
<comment type="caution">
    <text evidence="3">The sequence shown here is derived from an EMBL/GenBank/DDBJ whole genome shotgun (WGS) entry which is preliminary data.</text>
</comment>
<organism evidence="3 4">
    <name type="scientific">Paenalcaligenes hominis</name>
    <dbReference type="NCBI Taxonomy" id="643674"/>
    <lineage>
        <taxon>Bacteria</taxon>
        <taxon>Pseudomonadati</taxon>
        <taxon>Pseudomonadota</taxon>
        <taxon>Betaproteobacteria</taxon>
        <taxon>Burkholderiales</taxon>
        <taxon>Alcaligenaceae</taxon>
        <taxon>Paenalcaligenes</taxon>
    </lineage>
</organism>
<dbReference type="AlphaFoldDB" id="A0A9D3AAT2"/>
<dbReference type="EMBL" id="DYTQ01000064">
    <property type="protein sequence ID" value="HJH24006.1"/>
    <property type="molecule type" value="Genomic_DNA"/>
</dbReference>
<proteinExistence type="inferred from homology"/>
<evidence type="ECO:0000313" key="4">
    <source>
        <dbReference type="Proteomes" id="UP000700248"/>
    </source>
</evidence>
<comment type="function">
    <text evidence="2">CyaE is necessary for transport of calmodulin-sensitive adenylate cyclase-hemolysin (cyclolysin).</text>
</comment>
<comment type="subcellular location">
    <subcellularLocation>
        <location evidence="2">Cell outer membrane</location>
        <topology evidence="2">Peripheral membrane protein</topology>
    </subcellularLocation>
</comment>
<keyword evidence="2" id="KW-0998">Cell outer membrane</keyword>
<keyword evidence="2" id="KW-0204">Cytolysis</keyword>
<sequence>MGPKLLFLLGIGLVTGCAHLDNPSSSRASVAPLTPEITQAPHPQFAQIRPIEAIDAQHEYTLAELIHVAQLHNPATRVAWQEAEQAALAAGMVKATYLPSITASVIAGRQSFHNQHNIELAHLLDIETRSKNTAHGVVPALTLSWLLFDFGRRDAAHKAAVELSAAQHAKFTTAHQLIIFNVARTYFEYDAARQKTRLAQAHFTQSGALVEAAQARFDSGVGTRIDIAQAKQLQAQARLLWVQKQGAERDHYNALLGAMGLPPNTSIQVQSSAERPLPALKQLPSEEALQAALAYRPDLLAADAAARAAEQGVELVKADYRPAVGLLAVAATGSASLNFNNALQTSPTVKGNAVFLGMTVPLYDGGLRRQRLYAAQSKAQAARDIFEQTQHAAWREIHIAANALRTAIEAYEASQALLEATQITHSAAQESYEVGLTSMMLATETSNALLEAAQAHATAHAAVLIASSHLAFMMGQIESADALAE</sequence>
<keyword evidence="2" id="KW-0813">Transport</keyword>
<dbReference type="Gene3D" id="1.20.1600.10">
    <property type="entry name" value="Outer membrane efflux proteins (OEP)"/>
    <property type="match status" value="1"/>
</dbReference>
<protein>
    <recommendedName>
        <fullName evidence="2">Protein CyaE</fullName>
    </recommendedName>
</protein>
<dbReference type="Proteomes" id="UP000700248">
    <property type="component" value="Unassembled WGS sequence"/>
</dbReference>
<comment type="similarity">
    <text evidence="1 2">Belongs to the outer membrane factor (OMF) (TC 1.B.17) family.</text>
</comment>
<dbReference type="SUPFAM" id="SSF56954">
    <property type="entry name" value="Outer membrane efflux proteins (OEP)"/>
    <property type="match status" value="1"/>
</dbReference>
<dbReference type="InterPro" id="IPR028351">
    <property type="entry name" value="CyaE"/>
</dbReference>
<name>A0A9D3AAT2_9BURK</name>
<dbReference type="PIRSF" id="PIRSF001892">
    <property type="entry name" value="CyaE"/>
    <property type="match status" value="1"/>
</dbReference>
<dbReference type="GO" id="GO:0009279">
    <property type="term" value="C:cell outer membrane"/>
    <property type="evidence" value="ECO:0007669"/>
    <property type="project" value="UniProtKB-SubCell"/>
</dbReference>
<evidence type="ECO:0000256" key="1">
    <source>
        <dbReference type="ARBA" id="ARBA00007613"/>
    </source>
</evidence>
<dbReference type="GO" id="GO:0015562">
    <property type="term" value="F:efflux transmembrane transporter activity"/>
    <property type="evidence" value="ECO:0007669"/>
    <property type="project" value="InterPro"/>
</dbReference>
<dbReference type="GO" id="GO:0031640">
    <property type="term" value="P:killing of cells of another organism"/>
    <property type="evidence" value="ECO:0007669"/>
    <property type="project" value="UniProtKB-KW"/>
</dbReference>
<accession>A0A9D3AAT2</accession>
<dbReference type="PROSITE" id="PS51257">
    <property type="entry name" value="PROKAR_LIPOPROTEIN"/>
    <property type="match status" value="1"/>
</dbReference>
<gene>
    <name evidence="3" type="ORF">K8U84_05560</name>
</gene>
<keyword evidence="2" id="KW-0354">Hemolysis</keyword>
<dbReference type="InterPro" id="IPR010131">
    <property type="entry name" value="MdtP/NodT-like"/>
</dbReference>
<dbReference type="Pfam" id="PF02321">
    <property type="entry name" value="OEP"/>
    <property type="match status" value="2"/>
</dbReference>
<reference evidence="3" key="1">
    <citation type="journal article" date="2021" name="PeerJ">
        <title>Extensive microbial diversity within the chicken gut microbiome revealed by metagenomics and culture.</title>
        <authorList>
            <person name="Gilroy R."/>
            <person name="Ravi A."/>
            <person name="Getino M."/>
            <person name="Pursley I."/>
            <person name="Horton D.L."/>
            <person name="Alikhan N.F."/>
            <person name="Baker D."/>
            <person name="Gharbi K."/>
            <person name="Hall N."/>
            <person name="Watson M."/>
            <person name="Adriaenssens E.M."/>
            <person name="Foster-Nyarko E."/>
            <person name="Jarju S."/>
            <person name="Secka A."/>
            <person name="Antonio M."/>
            <person name="Oren A."/>
            <person name="Chaudhuri R.R."/>
            <person name="La Ragione R."/>
            <person name="Hildebrand F."/>
            <person name="Pallen M.J."/>
        </authorList>
    </citation>
    <scope>NUCLEOTIDE SEQUENCE</scope>
    <source>
        <strain evidence="3">CHK175-13533</strain>
    </source>
</reference>
<reference evidence="3" key="2">
    <citation type="submission" date="2021-09" db="EMBL/GenBank/DDBJ databases">
        <authorList>
            <person name="Gilroy R."/>
        </authorList>
    </citation>
    <scope>NUCLEOTIDE SEQUENCE</scope>
    <source>
        <strain evidence="3">CHK175-13533</strain>
    </source>
</reference>
<keyword evidence="2" id="KW-0472">Membrane</keyword>
<evidence type="ECO:0000313" key="3">
    <source>
        <dbReference type="EMBL" id="HJH24006.1"/>
    </source>
</evidence>
<dbReference type="InterPro" id="IPR003423">
    <property type="entry name" value="OMP_efflux"/>
</dbReference>
<dbReference type="PANTHER" id="PTHR30203">
    <property type="entry name" value="OUTER MEMBRANE CATION EFFLUX PROTEIN"/>
    <property type="match status" value="1"/>
</dbReference>
<dbReference type="PANTHER" id="PTHR30203:SF29">
    <property type="entry name" value="PROTEIN CYAE"/>
    <property type="match status" value="1"/>
</dbReference>